<accession>A0A7W6A2R5</accession>
<proteinExistence type="predicted"/>
<feature type="transmembrane region" description="Helical" evidence="1">
    <location>
        <begin position="39"/>
        <end position="61"/>
    </location>
</feature>
<reference evidence="2 3" key="1">
    <citation type="submission" date="2020-08" db="EMBL/GenBank/DDBJ databases">
        <title>Genomic Encyclopedia of Type Strains, Phase IV (KMG-IV): sequencing the most valuable type-strain genomes for metagenomic binning, comparative biology and taxonomic classification.</title>
        <authorList>
            <person name="Goeker M."/>
        </authorList>
    </citation>
    <scope>NUCLEOTIDE SEQUENCE [LARGE SCALE GENOMIC DNA]</scope>
    <source>
        <strain evidence="2 3">DSM 14878</strain>
    </source>
</reference>
<keyword evidence="1" id="KW-1133">Transmembrane helix</keyword>
<comment type="caution">
    <text evidence="2">The sequence shown here is derived from an EMBL/GenBank/DDBJ whole genome shotgun (WGS) entry which is preliminary data.</text>
</comment>
<keyword evidence="1" id="KW-0472">Membrane</keyword>
<organism evidence="2 3">
    <name type="scientific">Brevundimonas mediterranea</name>
    <dbReference type="NCBI Taxonomy" id="74329"/>
    <lineage>
        <taxon>Bacteria</taxon>
        <taxon>Pseudomonadati</taxon>
        <taxon>Pseudomonadota</taxon>
        <taxon>Alphaproteobacteria</taxon>
        <taxon>Caulobacterales</taxon>
        <taxon>Caulobacteraceae</taxon>
        <taxon>Brevundimonas</taxon>
    </lineage>
</organism>
<sequence>MPTERTVEHPDGRVERITESDPAAPAAAPVVVESRRGGGLGGVVALIIGLALVVLIGWFLINMNRNDAVESNAIAGAAESVGGAAENIGDAARDAVPDRQAPAN</sequence>
<dbReference type="AlphaFoldDB" id="A0A7W6A2R5"/>
<dbReference type="EMBL" id="JACIDA010000001">
    <property type="protein sequence ID" value="MBB3872208.1"/>
    <property type="molecule type" value="Genomic_DNA"/>
</dbReference>
<evidence type="ECO:0000313" key="3">
    <source>
        <dbReference type="Proteomes" id="UP000532936"/>
    </source>
</evidence>
<name>A0A7W6A2R5_9CAUL</name>
<evidence type="ECO:0000313" key="2">
    <source>
        <dbReference type="EMBL" id="MBB3872208.1"/>
    </source>
</evidence>
<keyword evidence="1" id="KW-0812">Transmembrane</keyword>
<protein>
    <submittedName>
        <fullName evidence="2">Uncharacterized protein</fullName>
    </submittedName>
</protein>
<dbReference type="Proteomes" id="UP000532936">
    <property type="component" value="Unassembled WGS sequence"/>
</dbReference>
<evidence type="ECO:0000256" key="1">
    <source>
        <dbReference type="SAM" id="Phobius"/>
    </source>
</evidence>
<dbReference type="RefSeq" id="WP_183196285.1">
    <property type="nucleotide sequence ID" value="NZ_JACIDA010000001.1"/>
</dbReference>
<gene>
    <name evidence="2" type="ORF">GGR11_001722</name>
</gene>